<evidence type="ECO:0000259" key="3">
    <source>
        <dbReference type="PROSITE" id="PS51253"/>
    </source>
</evidence>
<dbReference type="EMBL" id="JARGDH010000001">
    <property type="protein sequence ID" value="KAL0278423.1"/>
    <property type="molecule type" value="Genomic_DNA"/>
</dbReference>
<name>A0AAW2I9K2_9NEOP</name>
<keyword evidence="2" id="KW-0238">DNA-binding</keyword>
<dbReference type="PANTHER" id="PTHR19303">
    <property type="entry name" value="TRANSPOSON"/>
    <property type="match status" value="1"/>
</dbReference>
<dbReference type="InterPro" id="IPR006600">
    <property type="entry name" value="HTH_CenpB_DNA-bd_dom"/>
</dbReference>
<accession>A0AAW2I9K2</accession>
<comment type="subcellular location">
    <subcellularLocation>
        <location evidence="1">Nucleus</location>
    </subcellularLocation>
</comment>
<evidence type="ECO:0000256" key="1">
    <source>
        <dbReference type="ARBA" id="ARBA00004123"/>
    </source>
</evidence>
<dbReference type="Gene3D" id="1.10.10.60">
    <property type="entry name" value="Homeodomain-like"/>
    <property type="match status" value="1"/>
</dbReference>
<dbReference type="SUPFAM" id="SSF46689">
    <property type="entry name" value="Homeodomain-like"/>
    <property type="match status" value="1"/>
</dbReference>
<organism evidence="4">
    <name type="scientific">Menopon gallinae</name>
    <name type="common">poultry shaft louse</name>
    <dbReference type="NCBI Taxonomy" id="328185"/>
    <lineage>
        <taxon>Eukaryota</taxon>
        <taxon>Metazoa</taxon>
        <taxon>Ecdysozoa</taxon>
        <taxon>Arthropoda</taxon>
        <taxon>Hexapoda</taxon>
        <taxon>Insecta</taxon>
        <taxon>Pterygota</taxon>
        <taxon>Neoptera</taxon>
        <taxon>Paraneoptera</taxon>
        <taxon>Psocodea</taxon>
        <taxon>Troctomorpha</taxon>
        <taxon>Phthiraptera</taxon>
        <taxon>Amblycera</taxon>
        <taxon>Menoponidae</taxon>
        <taxon>Menopon</taxon>
    </lineage>
</organism>
<evidence type="ECO:0000313" key="4">
    <source>
        <dbReference type="EMBL" id="KAL0278423.1"/>
    </source>
</evidence>
<dbReference type="Pfam" id="PF03184">
    <property type="entry name" value="DDE_1"/>
    <property type="match status" value="1"/>
</dbReference>
<dbReference type="GO" id="GO:0003677">
    <property type="term" value="F:DNA binding"/>
    <property type="evidence" value="ECO:0007669"/>
    <property type="project" value="UniProtKB-KW"/>
</dbReference>
<dbReference type="PANTHER" id="PTHR19303:SF71">
    <property type="entry name" value="ZINC FINGER PHD-TYPE DOMAIN-CONTAINING PROTEIN"/>
    <property type="match status" value="1"/>
</dbReference>
<feature type="domain" description="HTH CENPB-type" evidence="3">
    <location>
        <begin position="46"/>
        <end position="116"/>
    </location>
</feature>
<dbReference type="SMART" id="SM00674">
    <property type="entry name" value="CENPB"/>
    <property type="match status" value="1"/>
</dbReference>
<dbReference type="GO" id="GO:0005634">
    <property type="term" value="C:nucleus"/>
    <property type="evidence" value="ECO:0007669"/>
    <property type="project" value="UniProtKB-SubCell"/>
</dbReference>
<dbReference type="InterPro" id="IPR009057">
    <property type="entry name" value="Homeodomain-like_sf"/>
</dbReference>
<dbReference type="InterPro" id="IPR004875">
    <property type="entry name" value="DDE_SF_endonuclease_dom"/>
</dbReference>
<reference evidence="4" key="1">
    <citation type="journal article" date="2024" name="Gigascience">
        <title>Chromosome-level genome of the poultry shaft louse Menopon gallinae provides insight into the host-switching and adaptive evolution of parasitic lice.</title>
        <authorList>
            <person name="Xu Y."/>
            <person name="Ma L."/>
            <person name="Liu S."/>
            <person name="Liang Y."/>
            <person name="Liu Q."/>
            <person name="He Z."/>
            <person name="Tian L."/>
            <person name="Duan Y."/>
            <person name="Cai W."/>
            <person name="Li H."/>
            <person name="Song F."/>
        </authorList>
    </citation>
    <scope>NUCLEOTIDE SEQUENCE</scope>
    <source>
        <strain evidence="4">Cailab_2023a</strain>
    </source>
</reference>
<evidence type="ECO:0000256" key="2">
    <source>
        <dbReference type="ARBA" id="ARBA00023125"/>
    </source>
</evidence>
<dbReference type="InterPro" id="IPR050863">
    <property type="entry name" value="CenT-Element_Derived"/>
</dbReference>
<comment type="caution">
    <text evidence="4">The sequence shown here is derived from an EMBL/GenBank/DDBJ whole genome shotgun (WGS) entry which is preliminary data.</text>
</comment>
<proteinExistence type="predicted"/>
<dbReference type="AlphaFoldDB" id="A0AAW2I9K2"/>
<gene>
    <name evidence="4" type="ORF">PYX00_000251</name>
</gene>
<dbReference type="PROSITE" id="PS51253">
    <property type="entry name" value="HTH_CENPB"/>
    <property type="match status" value="1"/>
</dbReference>
<protein>
    <recommendedName>
        <fullName evidence="3">HTH CENPB-type domain-containing protein</fullName>
    </recommendedName>
</protein>
<dbReference type="Pfam" id="PF03221">
    <property type="entry name" value="HTH_Tnp_Tc5"/>
    <property type="match status" value="1"/>
</dbReference>
<sequence>MKAVEYAKVNNNRKAAEHFQIDESMVRRWRRDEVMLNQVPNQSRKSKMRNRRAKWPNLESDLKKWVVDQRARGSQVSGKSILSQARAIAKEKNVEFVGSLKWVFNFMKRNDLVRRSVASAGEQLPGDWEEKMKSFAEFVRGHLPNVDLSDVGCMDEVPVSFDVPTTFATGEEGTSDVGIGTAGHEKENFTVALAATADGKKLPPYVVFKCKTLPECKVPKNVVVSANEKGCMSSEEVTTWLREVWEKRPRSSADGSAVLLLDAAIEHRAESVESCCRSMRTVPCVIPDGLSSKLQPLEISVNRSFKSNLRECWEKWMVKGFKSFTKNGSMKRASHEEILKWIDSAWRNVPEIAVINGFKKTGIKLYDTQCNEENFIEEIIIDSDSSDDDDIFEDEEIQNHLYDILANGFDMDLDDEVYD</sequence>